<evidence type="ECO:0000259" key="2">
    <source>
        <dbReference type="SMART" id="SM00387"/>
    </source>
</evidence>
<feature type="domain" description="Histidine kinase/HSP90-like ATPase" evidence="2">
    <location>
        <begin position="329"/>
        <end position="436"/>
    </location>
</feature>
<feature type="transmembrane region" description="Helical" evidence="1">
    <location>
        <begin position="72"/>
        <end position="90"/>
    </location>
</feature>
<dbReference type="AlphaFoldDB" id="A0A2Z2KKS0"/>
<feature type="transmembrane region" description="Helical" evidence="1">
    <location>
        <begin position="129"/>
        <end position="149"/>
    </location>
</feature>
<evidence type="ECO:0000313" key="4">
    <source>
        <dbReference type="Proteomes" id="UP000249890"/>
    </source>
</evidence>
<keyword evidence="4" id="KW-1185">Reference proteome</keyword>
<dbReference type="PANTHER" id="PTHR40448:SF1">
    <property type="entry name" value="TWO-COMPONENT SENSOR HISTIDINE KINASE"/>
    <property type="match status" value="1"/>
</dbReference>
<evidence type="ECO:0000313" key="3">
    <source>
        <dbReference type="EMBL" id="ASA23970.1"/>
    </source>
</evidence>
<keyword evidence="1" id="KW-1133">Transmembrane helix</keyword>
<keyword evidence="1" id="KW-0472">Membrane</keyword>
<dbReference type="GO" id="GO:0042802">
    <property type="term" value="F:identical protein binding"/>
    <property type="evidence" value="ECO:0007669"/>
    <property type="project" value="TreeGrafter"/>
</dbReference>
<dbReference type="PANTHER" id="PTHR40448">
    <property type="entry name" value="TWO-COMPONENT SENSOR HISTIDINE KINASE"/>
    <property type="match status" value="1"/>
</dbReference>
<proteinExistence type="predicted"/>
<dbReference type="SUPFAM" id="SSF55874">
    <property type="entry name" value="ATPase domain of HSP90 chaperone/DNA topoisomerase II/histidine kinase"/>
    <property type="match status" value="1"/>
</dbReference>
<dbReference type="InterPro" id="IPR036890">
    <property type="entry name" value="HATPase_C_sf"/>
</dbReference>
<feature type="transmembrane region" description="Helical" evidence="1">
    <location>
        <begin position="161"/>
        <end position="183"/>
    </location>
</feature>
<dbReference type="KEGG" id="pdh:B9T62_26220"/>
<keyword evidence="1" id="KW-0812">Transmembrane</keyword>
<feature type="transmembrane region" description="Helical" evidence="1">
    <location>
        <begin position="6"/>
        <end position="22"/>
    </location>
</feature>
<feature type="transmembrane region" description="Helical" evidence="1">
    <location>
        <begin position="195"/>
        <end position="214"/>
    </location>
</feature>
<gene>
    <name evidence="3" type="ORF">B9T62_26220</name>
</gene>
<feature type="transmembrane region" description="Helical" evidence="1">
    <location>
        <begin position="97"/>
        <end position="123"/>
    </location>
</feature>
<name>A0A2Z2KKS0_9BACL</name>
<dbReference type="Proteomes" id="UP000249890">
    <property type="component" value="Chromosome"/>
</dbReference>
<accession>A0A2Z2KKS0</accession>
<dbReference type="RefSeq" id="WP_087917954.1">
    <property type="nucleotide sequence ID" value="NZ_CP021780.1"/>
</dbReference>
<dbReference type="EMBL" id="CP021780">
    <property type="protein sequence ID" value="ASA23970.1"/>
    <property type="molecule type" value="Genomic_DNA"/>
</dbReference>
<feature type="transmembrane region" description="Helical" evidence="1">
    <location>
        <begin position="34"/>
        <end position="52"/>
    </location>
</feature>
<reference evidence="3 4" key="1">
    <citation type="submission" date="2017-06" db="EMBL/GenBank/DDBJ databases">
        <title>Complete genome sequence of Paenibacillus donghaensis KCTC 13049T isolated from East Sea sediment, South Korea.</title>
        <authorList>
            <person name="Jung B.K."/>
            <person name="Hong S.-J."/>
            <person name="Shin J.-H."/>
        </authorList>
    </citation>
    <scope>NUCLEOTIDE SEQUENCE [LARGE SCALE GENOMIC DNA]</scope>
    <source>
        <strain evidence="3 4">KCTC 13049</strain>
    </source>
</reference>
<organism evidence="3 4">
    <name type="scientific">Paenibacillus donghaensis</name>
    <dbReference type="NCBI Taxonomy" id="414771"/>
    <lineage>
        <taxon>Bacteria</taxon>
        <taxon>Bacillati</taxon>
        <taxon>Bacillota</taxon>
        <taxon>Bacilli</taxon>
        <taxon>Bacillales</taxon>
        <taxon>Paenibacillaceae</taxon>
        <taxon>Paenibacillus</taxon>
    </lineage>
</organism>
<dbReference type="Pfam" id="PF02518">
    <property type="entry name" value="HATPase_c"/>
    <property type="match status" value="1"/>
</dbReference>
<protein>
    <recommendedName>
        <fullName evidence="2">Histidine kinase/HSP90-like ATPase domain-containing protein</fullName>
    </recommendedName>
</protein>
<dbReference type="SMART" id="SM00387">
    <property type="entry name" value="HATPase_c"/>
    <property type="match status" value="1"/>
</dbReference>
<dbReference type="InterPro" id="IPR003594">
    <property type="entry name" value="HATPase_dom"/>
</dbReference>
<dbReference type="Gene3D" id="3.30.565.10">
    <property type="entry name" value="Histidine kinase-like ATPase, C-terminal domain"/>
    <property type="match status" value="1"/>
</dbReference>
<evidence type="ECO:0000256" key="1">
    <source>
        <dbReference type="SAM" id="Phobius"/>
    </source>
</evidence>
<dbReference type="OrthoDB" id="9792686at2"/>
<sequence length="441" mass="49485">MIYTQVLVDSLIMLLLCYGLAGQPLRLERNILQWFIVFHLLCIGLRADLGSGDDYISFVLNNYDLLPVDNPVMLLVLLLCLLILNSLWIRSLSNMKVVVVTLLSFLLWIVLRTYGIALTGLLLDSTADLYPYMHRLLTLLFAGLLYYVLIGKGASSFFDEFSGILTTLLLIQSSLAVLGIIIYANFDTSFVIENLLVILIVFTLVITINLWIIYEQNTRSRQHKRLSAIEQYLPVIDGLVSEVQARQHEFHNKLLAIHSIVETAATLPEAQSQIAAYTQDVTMQSGVAGILQIDSKVLGGFLYTKLRRAEQRGITFIPRIHTLIKPMRTEEHQLVEVIGVLVDNALEASGPGDEIILNIQRSSGAEGWVEISVMNPSRHRSNSEFTQMFAKGHTTKNQTTGPRGYGLYNMKQIVVRQQGKVMTRNTELHGIPYISIGVQIP</sequence>